<evidence type="ECO:0000313" key="2">
    <source>
        <dbReference type="EMBL" id="GGG61096.1"/>
    </source>
</evidence>
<evidence type="ECO:0000256" key="1">
    <source>
        <dbReference type="SAM" id="Phobius"/>
    </source>
</evidence>
<reference evidence="3" key="1">
    <citation type="journal article" date="2019" name="Int. J. Syst. Evol. Microbiol.">
        <title>The Global Catalogue of Microorganisms (GCM) 10K type strain sequencing project: providing services to taxonomists for standard genome sequencing and annotation.</title>
        <authorList>
            <consortium name="The Broad Institute Genomics Platform"/>
            <consortium name="The Broad Institute Genome Sequencing Center for Infectious Disease"/>
            <person name="Wu L."/>
            <person name="Ma J."/>
        </authorList>
    </citation>
    <scope>NUCLEOTIDE SEQUENCE [LARGE SCALE GENOMIC DNA]</scope>
    <source>
        <strain evidence="3">CGMCC 1.12990</strain>
    </source>
</reference>
<keyword evidence="1" id="KW-1133">Transmembrane helix</keyword>
<dbReference type="EMBL" id="BMGS01000016">
    <property type="protein sequence ID" value="GGG61096.1"/>
    <property type="molecule type" value="Genomic_DNA"/>
</dbReference>
<evidence type="ECO:0000313" key="3">
    <source>
        <dbReference type="Proteomes" id="UP000601361"/>
    </source>
</evidence>
<sequence length="46" mass="5622">MHDYLDDLIDFVIDGLLWYFNPDSKWKPLLWLLTLVLFLLLINRDN</sequence>
<keyword evidence="1" id="KW-0472">Membrane</keyword>
<gene>
    <name evidence="2" type="ORF">GCM10011378_41390</name>
</gene>
<proteinExistence type="predicted"/>
<keyword evidence="3" id="KW-1185">Reference proteome</keyword>
<organism evidence="2 3">
    <name type="scientific">Hymenobacter glacieicola</name>
    <dbReference type="NCBI Taxonomy" id="1562124"/>
    <lineage>
        <taxon>Bacteria</taxon>
        <taxon>Pseudomonadati</taxon>
        <taxon>Bacteroidota</taxon>
        <taxon>Cytophagia</taxon>
        <taxon>Cytophagales</taxon>
        <taxon>Hymenobacteraceae</taxon>
        <taxon>Hymenobacter</taxon>
    </lineage>
</organism>
<dbReference type="Proteomes" id="UP000601361">
    <property type="component" value="Unassembled WGS sequence"/>
</dbReference>
<dbReference type="RefSeq" id="WP_188559766.1">
    <property type="nucleotide sequence ID" value="NZ_BMGS01000016.1"/>
</dbReference>
<comment type="caution">
    <text evidence="2">The sequence shown here is derived from an EMBL/GenBank/DDBJ whole genome shotgun (WGS) entry which is preliminary data.</text>
</comment>
<name>A0ABQ1X752_9BACT</name>
<protein>
    <submittedName>
        <fullName evidence="2">Uncharacterized protein</fullName>
    </submittedName>
</protein>
<accession>A0ABQ1X752</accession>
<feature type="transmembrane region" description="Helical" evidence="1">
    <location>
        <begin position="26"/>
        <end position="43"/>
    </location>
</feature>
<keyword evidence="1" id="KW-0812">Transmembrane</keyword>